<keyword evidence="1" id="KW-0547">Nucleotide-binding</keyword>
<evidence type="ECO:0000256" key="1">
    <source>
        <dbReference type="ARBA" id="ARBA00022741"/>
    </source>
</evidence>
<reference evidence="7 8" key="1">
    <citation type="submission" date="2018-04" db="EMBL/GenBank/DDBJ databases">
        <title>Genomic Encyclopedia of Type Strains, Phase IV (KMG-IV): sequencing the most valuable type-strain genomes for metagenomic binning, comparative biology and taxonomic classification.</title>
        <authorList>
            <person name="Goeker M."/>
        </authorList>
    </citation>
    <scope>NUCLEOTIDE SEQUENCE [LARGE SCALE GENOMIC DNA]</scope>
    <source>
        <strain evidence="7 8">DSM 7138</strain>
    </source>
</reference>
<evidence type="ECO:0000313" key="8">
    <source>
        <dbReference type="Proteomes" id="UP000241247"/>
    </source>
</evidence>
<name>A0A2T5AIX4_MYCDI</name>
<dbReference type="GO" id="GO:0000725">
    <property type="term" value="P:recombinational repair"/>
    <property type="evidence" value="ECO:0007669"/>
    <property type="project" value="TreeGrafter"/>
</dbReference>
<dbReference type="InterPro" id="IPR000212">
    <property type="entry name" value="DNA_helicase_UvrD/REP"/>
</dbReference>
<gene>
    <name evidence="7" type="ORF">C7449_11620</name>
</gene>
<dbReference type="GO" id="GO:0005524">
    <property type="term" value="F:ATP binding"/>
    <property type="evidence" value="ECO:0007669"/>
    <property type="project" value="UniProtKB-KW"/>
</dbReference>
<dbReference type="GO" id="GO:0016787">
    <property type="term" value="F:hydrolase activity"/>
    <property type="evidence" value="ECO:0007669"/>
    <property type="project" value="UniProtKB-KW"/>
</dbReference>
<dbReference type="Gene3D" id="3.40.50.300">
    <property type="entry name" value="P-loop containing nucleotide triphosphate hydrolases"/>
    <property type="match status" value="1"/>
</dbReference>
<evidence type="ECO:0000256" key="2">
    <source>
        <dbReference type="ARBA" id="ARBA00022801"/>
    </source>
</evidence>
<dbReference type="InterPro" id="IPR027417">
    <property type="entry name" value="P-loop_NTPase"/>
</dbReference>
<dbReference type="OrthoDB" id="5461146at2"/>
<evidence type="ECO:0000256" key="3">
    <source>
        <dbReference type="ARBA" id="ARBA00022806"/>
    </source>
</evidence>
<dbReference type="InterPro" id="IPR014017">
    <property type="entry name" value="DNA_helicase_UvrD-like_C"/>
</dbReference>
<comment type="caution">
    <text evidence="7">The sequence shown here is derived from an EMBL/GenBank/DDBJ whole genome shotgun (WGS) entry which is preliminary data.</text>
</comment>
<organism evidence="7 8">
    <name type="scientific">Mycoplana dimorpha</name>
    <dbReference type="NCBI Taxonomy" id="28320"/>
    <lineage>
        <taxon>Bacteria</taxon>
        <taxon>Pseudomonadati</taxon>
        <taxon>Pseudomonadota</taxon>
        <taxon>Alphaproteobacteria</taxon>
        <taxon>Hyphomicrobiales</taxon>
        <taxon>Rhizobiaceae</taxon>
        <taxon>Mycoplana</taxon>
    </lineage>
</organism>
<dbReference type="PANTHER" id="PTHR11070">
    <property type="entry name" value="UVRD / RECB / PCRA DNA HELICASE FAMILY MEMBER"/>
    <property type="match status" value="1"/>
</dbReference>
<dbReference type="Proteomes" id="UP000241247">
    <property type="component" value="Unassembled WGS sequence"/>
</dbReference>
<evidence type="ECO:0000256" key="5">
    <source>
        <dbReference type="ARBA" id="ARBA00034923"/>
    </source>
</evidence>
<dbReference type="GO" id="GO:0043138">
    <property type="term" value="F:3'-5' DNA helicase activity"/>
    <property type="evidence" value="ECO:0007669"/>
    <property type="project" value="TreeGrafter"/>
</dbReference>
<protein>
    <recommendedName>
        <fullName evidence="5">DNA 3'-5' helicase II</fullName>
    </recommendedName>
</protein>
<dbReference type="AlphaFoldDB" id="A0A2T5AIX4"/>
<dbReference type="EMBL" id="PZZZ01000016">
    <property type="protein sequence ID" value="PTM86676.1"/>
    <property type="molecule type" value="Genomic_DNA"/>
</dbReference>
<keyword evidence="4" id="KW-0067">ATP-binding</keyword>
<dbReference type="GO" id="GO:0003677">
    <property type="term" value="F:DNA binding"/>
    <property type="evidence" value="ECO:0007669"/>
    <property type="project" value="InterPro"/>
</dbReference>
<keyword evidence="8" id="KW-1185">Reference proteome</keyword>
<accession>A0A2T5AIX4</accession>
<keyword evidence="3 7" id="KW-0347">Helicase</keyword>
<proteinExistence type="predicted"/>
<evidence type="ECO:0000313" key="7">
    <source>
        <dbReference type="EMBL" id="PTM86676.1"/>
    </source>
</evidence>
<feature type="domain" description="UvrD-like helicase C-terminal" evidence="6">
    <location>
        <begin position="73"/>
        <end position="167"/>
    </location>
</feature>
<evidence type="ECO:0000259" key="6">
    <source>
        <dbReference type="Pfam" id="PF13361"/>
    </source>
</evidence>
<dbReference type="Pfam" id="PF13361">
    <property type="entry name" value="UvrD_C"/>
    <property type="match status" value="1"/>
</dbReference>
<sequence>MLDEWAVAVKAALSENPDAVALVDLAAKFGKEPQRFKSFIEAVLTKIAAQDDESSDIAEDRAAWSDLVKSIGKTIGRDAPLEQFLQELAIRSKEAPVGNNTVTLMTIHGAKGKEFDHVYVVGLAEDILPSFESLKAGEISPEMEEERRNCFVAINRAREWLCLSYADSYRGWGKQPSRFLREMGVNLPDTPAG</sequence>
<dbReference type="SUPFAM" id="SSF52540">
    <property type="entry name" value="P-loop containing nucleoside triphosphate hydrolases"/>
    <property type="match status" value="1"/>
</dbReference>
<keyword evidence="2" id="KW-0378">Hydrolase</keyword>
<dbReference type="PANTHER" id="PTHR11070:SF2">
    <property type="entry name" value="ATP-DEPENDENT DNA HELICASE SRS2"/>
    <property type="match status" value="1"/>
</dbReference>
<dbReference type="RefSeq" id="WP_108004914.1">
    <property type="nucleotide sequence ID" value="NZ_JBHEEX010000014.1"/>
</dbReference>
<dbReference type="Gene3D" id="1.10.486.10">
    <property type="entry name" value="PCRA, domain 4"/>
    <property type="match status" value="1"/>
</dbReference>
<evidence type="ECO:0000256" key="4">
    <source>
        <dbReference type="ARBA" id="ARBA00022840"/>
    </source>
</evidence>